<feature type="domain" description="GHMP kinase C-terminal" evidence="13">
    <location>
        <begin position="238"/>
        <end position="307"/>
    </location>
</feature>
<dbReference type="HAMAP" id="MF_00217">
    <property type="entry name" value="Mevalonate_kinase"/>
    <property type="match status" value="1"/>
</dbReference>
<evidence type="ECO:0000256" key="6">
    <source>
        <dbReference type="ARBA" id="ARBA00022840"/>
    </source>
</evidence>
<dbReference type="Gene3D" id="3.30.230.10">
    <property type="match status" value="1"/>
</dbReference>
<dbReference type="InterPro" id="IPR006205">
    <property type="entry name" value="Mev_gal_kin"/>
</dbReference>
<dbReference type="AlphaFoldDB" id="A0A7C3J4V8"/>
<dbReference type="Gene3D" id="3.30.70.890">
    <property type="entry name" value="GHMP kinase, C-terminal domain"/>
    <property type="match status" value="1"/>
</dbReference>
<keyword evidence="6 11" id="KW-0067">ATP-binding</keyword>
<evidence type="ECO:0000256" key="4">
    <source>
        <dbReference type="ARBA" id="ARBA00022741"/>
    </source>
</evidence>
<comment type="pathway">
    <text evidence="10 11">Isoprenoid biosynthesis; isopentenyl diphosphate biosynthesis via mevalonate pathway; isopentenyl diphosphate from (R)-mevalonate: step 1/3.</text>
</comment>
<keyword evidence="3 11" id="KW-0808">Transferase</keyword>
<dbReference type="UniPathway" id="UPA00057">
    <property type="reaction ID" value="UER00098"/>
</dbReference>
<dbReference type="GO" id="GO:0019287">
    <property type="term" value="P:isopentenyl diphosphate biosynthetic process, mevalonate pathway"/>
    <property type="evidence" value="ECO:0007669"/>
    <property type="project" value="UniProtKB-UniRule"/>
</dbReference>
<dbReference type="InterPro" id="IPR036554">
    <property type="entry name" value="GHMP_kinase_C_sf"/>
</dbReference>
<dbReference type="InterPro" id="IPR006204">
    <property type="entry name" value="GHMP_kinase_N_dom"/>
</dbReference>
<comment type="function">
    <text evidence="11">Catalyzes the phosphorylation of (R)-mevalonate (MVA) to (R)-mevalonate 5-phosphate (MVAP). Functions in the mevalonate (MVA) pathway leading to isopentenyl diphosphate (IPP), a key precursor for the biosynthesis of isoprenoid compounds such as archaeal membrane lipids.</text>
</comment>
<dbReference type="GO" id="GO:0005524">
    <property type="term" value="F:ATP binding"/>
    <property type="evidence" value="ECO:0007669"/>
    <property type="project" value="UniProtKB-UniRule"/>
</dbReference>
<dbReference type="EMBL" id="DSTX01000007">
    <property type="protein sequence ID" value="HFK20518.1"/>
    <property type="molecule type" value="Genomic_DNA"/>
</dbReference>
<dbReference type="InterPro" id="IPR013750">
    <property type="entry name" value="GHMP_kinase_C_dom"/>
</dbReference>
<gene>
    <name evidence="11 14" type="primary">mvk</name>
    <name evidence="14" type="ORF">ENS19_04465</name>
</gene>
<dbReference type="InterPro" id="IPR014721">
    <property type="entry name" value="Ribsml_uS5_D2-typ_fold_subgr"/>
</dbReference>
<comment type="subunit">
    <text evidence="11">Homodimer.</text>
</comment>
<keyword evidence="2 11" id="KW-0444">Lipid biosynthesis</keyword>
<keyword evidence="7 11" id="KW-0460">Magnesium</keyword>
<sequence length="332" mass="34872">MKITASAPGKIALFGEHAVVYGKPAIVSSIDKRIYVTIEERSDDDLKISAMDLHIPGIILTYSKDERLPKVETNFSRVEEAISYVQKGIYLASEYCGKRKGVNVEVRSEMPVGAGLGTSAALSVATAYAYLTLLGSEIKRESLADLGHKIEVAVQGSASPMDTAVATFGGLLQVTPLPKGPSIERIGFHQIPGLVIGYTAREATTSELLKRVRSLRSSFPEAVESIMSAIGSIVSASRRALEKGDLVSLGELMNINHGLLESLGVSTKRLNDMVYSARYAGALGSKLTGAGGGGCMIALSPSKESAVKTSIQVAGGMPIAASLSDIGAKIEG</sequence>
<evidence type="ECO:0000256" key="2">
    <source>
        <dbReference type="ARBA" id="ARBA00022516"/>
    </source>
</evidence>
<dbReference type="InterPro" id="IPR020568">
    <property type="entry name" value="Ribosomal_Su5_D2-typ_SF"/>
</dbReference>
<comment type="caution">
    <text evidence="11">Lacks conserved residue(s) required for the propagation of feature annotation.</text>
</comment>
<evidence type="ECO:0000256" key="11">
    <source>
        <dbReference type="HAMAP-Rule" id="MF_00217"/>
    </source>
</evidence>
<dbReference type="SUPFAM" id="SSF55060">
    <property type="entry name" value="GHMP Kinase, C-terminal domain"/>
    <property type="match status" value="1"/>
</dbReference>
<organism evidence="14">
    <name type="scientific">Candidatus Methanomethylicus mesodigestus</name>
    <dbReference type="NCBI Taxonomy" id="1867258"/>
    <lineage>
        <taxon>Archaea</taxon>
        <taxon>Thermoproteota</taxon>
        <taxon>Methanosuratincolia</taxon>
        <taxon>Candidatus Methanomethylicales</taxon>
        <taxon>Candidatus Methanomethylicaceae</taxon>
        <taxon>Candidatus Methanomethylicus</taxon>
    </lineage>
</organism>
<dbReference type="SUPFAM" id="SSF54211">
    <property type="entry name" value="Ribosomal protein S5 domain 2-like"/>
    <property type="match status" value="1"/>
</dbReference>
<dbReference type="PANTHER" id="PTHR43290:SF2">
    <property type="entry name" value="MEVALONATE KINASE"/>
    <property type="match status" value="1"/>
</dbReference>
<evidence type="ECO:0000313" key="14">
    <source>
        <dbReference type="EMBL" id="HFK20518.1"/>
    </source>
</evidence>
<comment type="similarity">
    <text evidence="11">Belongs to the GHMP kinase family. Mevalonate kinase subfamily.</text>
</comment>
<keyword evidence="5 11" id="KW-0418">Kinase</keyword>
<comment type="caution">
    <text evidence="14">The sequence shown here is derived from an EMBL/GenBank/DDBJ whole genome shotgun (WGS) entry which is preliminary data.</text>
</comment>
<dbReference type="InterPro" id="IPR022937">
    <property type="entry name" value="Mevalonate_kinase_arc"/>
</dbReference>
<keyword evidence="9 11" id="KW-0414">Isoprene biosynthesis</keyword>
<dbReference type="GO" id="GO:0000287">
    <property type="term" value="F:magnesium ion binding"/>
    <property type="evidence" value="ECO:0007669"/>
    <property type="project" value="UniProtKB-UniRule"/>
</dbReference>
<keyword evidence="1 11" id="KW-0963">Cytoplasm</keyword>
<name>A0A7C3J4V8_9CREN</name>
<dbReference type="PRINTS" id="PR00959">
    <property type="entry name" value="MEVGALKINASE"/>
</dbReference>
<dbReference type="NCBIfam" id="TIGR00549">
    <property type="entry name" value="mevalon_kin"/>
    <property type="match status" value="1"/>
</dbReference>
<reference evidence="14" key="1">
    <citation type="journal article" date="2020" name="mSystems">
        <title>Genome- and Community-Level Interaction Insights into Carbon Utilization and Element Cycling Functions of Hydrothermarchaeota in Hydrothermal Sediment.</title>
        <authorList>
            <person name="Zhou Z."/>
            <person name="Liu Y."/>
            <person name="Xu W."/>
            <person name="Pan J."/>
            <person name="Luo Z.H."/>
            <person name="Li M."/>
        </authorList>
    </citation>
    <scope>NUCLEOTIDE SEQUENCE [LARGE SCALE GENOMIC DNA]</scope>
    <source>
        <strain evidence="14">SpSt-468</strain>
    </source>
</reference>
<comment type="catalytic activity">
    <reaction evidence="11">
        <text>(R)-mevalonate + ATP = (R)-5-phosphomevalonate + ADP + H(+)</text>
        <dbReference type="Rhea" id="RHEA:17065"/>
        <dbReference type="ChEBI" id="CHEBI:15378"/>
        <dbReference type="ChEBI" id="CHEBI:30616"/>
        <dbReference type="ChEBI" id="CHEBI:36464"/>
        <dbReference type="ChEBI" id="CHEBI:58146"/>
        <dbReference type="ChEBI" id="CHEBI:456216"/>
        <dbReference type="EC" id="2.7.1.36"/>
    </reaction>
</comment>
<evidence type="ECO:0000259" key="13">
    <source>
        <dbReference type="Pfam" id="PF08544"/>
    </source>
</evidence>
<keyword evidence="8 11" id="KW-0443">Lipid metabolism</keyword>
<evidence type="ECO:0000256" key="1">
    <source>
        <dbReference type="ARBA" id="ARBA00022490"/>
    </source>
</evidence>
<dbReference type="GO" id="GO:0005829">
    <property type="term" value="C:cytosol"/>
    <property type="evidence" value="ECO:0007669"/>
    <property type="project" value="TreeGrafter"/>
</dbReference>
<evidence type="ECO:0000256" key="7">
    <source>
        <dbReference type="ARBA" id="ARBA00022842"/>
    </source>
</evidence>
<dbReference type="PANTHER" id="PTHR43290">
    <property type="entry name" value="MEVALONATE KINASE"/>
    <property type="match status" value="1"/>
</dbReference>
<comment type="subcellular location">
    <subcellularLocation>
        <location evidence="11">Cytoplasm</location>
    </subcellularLocation>
</comment>
<comment type="cofactor">
    <cofactor evidence="11">
        <name>Mg(2+)</name>
        <dbReference type="ChEBI" id="CHEBI:18420"/>
    </cofactor>
</comment>
<protein>
    <recommendedName>
        <fullName evidence="11">Mevalonate kinase</fullName>
        <shortName evidence="11">MK</shortName>
        <shortName evidence="11">MVK</shortName>
        <ecNumber evidence="11">2.7.1.36</ecNumber>
    </recommendedName>
</protein>
<accession>A0A7C3J4V8</accession>
<dbReference type="EC" id="2.7.1.36" evidence="11"/>
<evidence type="ECO:0000256" key="3">
    <source>
        <dbReference type="ARBA" id="ARBA00022679"/>
    </source>
</evidence>
<dbReference type="GO" id="GO:0004496">
    <property type="term" value="F:mevalonate kinase activity"/>
    <property type="evidence" value="ECO:0007669"/>
    <property type="project" value="UniProtKB-UniRule"/>
</dbReference>
<feature type="active site" description="Proton acceptor" evidence="11">
    <location>
        <position position="162"/>
    </location>
</feature>
<dbReference type="Pfam" id="PF00288">
    <property type="entry name" value="GHMP_kinases_N"/>
    <property type="match status" value="1"/>
</dbReference>
<evidence type="ECO:0000256" key="9">
    <source>
        <dbReference type="ARBA" id="ARBA00023229"/>
    </source>
</evidence>
<evidence type="ECO:0000256" key="10">
    <source>
        <dbReference type="ARBA" id="ARBA00029438"/>
    </source>
</evidence>
<evidence type="ECO:0000259" key="12">
    <source>
        <dbReference type="Pfam" id="PF00288"/>
    </source>
</evidence>
<dbReference type="Pfam" id="PF08544">
    <property type="entry name" value="GHMP_kinases_C"/>
    <property type="match status" value="1"/>
</dbReference>
<keyword evidence="4 11" id="KW-0547">Nucleotide-binding</keyword>
<feature type="domain" description="GHMP kinase N-terminal" evidence="12">
    <location>
        <begin position="84"/>
        <end position="170"/>
    </location>
</feature>
<evidence type="ECO:0000256" key="5">
    <source>
        <dbReference type="ARBA" id="ARBA00022777"/>
    </source>
</evidence>
<proteinExistence type="inferred from homology"/>
<evidence type="ECO:0000256" key="8">
    <source>
        <dbReference type="ARBA" id="ARBA00023098"/>
    </source>
</evidence>